<reference evidence="1" key="1">
    <citation type="submission" date="2019-08" db="EMBL/GenBank/DDBJ databases">
        <authorList>
            <person name="Kucharzyk K."/>
            <person name="Murdoch R.W."/>
            <person name="Higgins S."/>
            <person name="Loffler F."/>
        </authorList>
    </citation>
    <scope>NUCLEOTIDE SEQUENCE</scope>
</reference>
<gene>
    <name evidence="1" type="ORF">SDC9_66610</name>
</gene>
<name>A0A644XWY5_9ZZZZ</name>
<sequence length="91" mass="10280">MPTLILDDRQITTLRGALELACDKYRENAASLRAIAGHERLAEQFDRQANEADAMLEEIERDEMDFDFGNAIVNRPGEDLVKTVRSARTSN</sequence>
<dbReference type="AlphaFoldDB" id="A0A644XWY5"/>
<comment type="caution">
    <text evidence="1">The sequence shown here is derived from an EMBL/GenBank/DDBJ whole genome shotgun (WGS) entry which is preliminary data.</text>
</comment>
<evidence type="ECO:0000313" key="1">
    <source>
        <dbReference type="EMBL" id="MPM20181.1"/>
    </source>
</evidence>
<proteinExistence type="predicted"/>
<dbReference type="EMBL" id="VSSQ01003328">
    <property type="protein sequence ID" value="MPM20181.1"/>
    <property type="molecule type" value="Genomic_DNA"/>
</dbReference>
<accession>A0A644XWY5</accession>
<protein>
    <submittedName>
        <fullName evidence="1">Uncharacterized protein</fullName>
    </submittedName>
</protein>
<organism evidence="1">
    <name type="scientific">bioreactor metagenome</name>
    <dbReference type="NCBI Taxonomy" id="1076179"/>
    <lineage>
        <taxon>unclassified sequences</taxon>
        <taxon>metagenomes</taxon>
        <taxon>ecological metagenomes</taxon>
    </lineage>
</organism>